<dbReference type="Proteomes" id="UP000467841">
    <property type="component" value="Unassembled WGS sequence"/>
</dbReference>
<organism evidence="2 3">
    <name type="scientific">Microthlaspi erraticum</name>
    <dbReference type="NCBI Taxonomy" id="1685480"/>
    <lineage>
        <taxon>Eukaryota</taxon>
        <taxon>Viridiplantae</taxon>
        <taxon>Streptophyta</taxon>
        <taxon>Embryophyta</taxon>
        <taxon>Tracheophyta</taxon>
        <taxon>Spermatophyta</taxon>
        <taxon>Magnoliopsida</taxon>
        <taxon>eudicotyledons</taxon>
        <taxon>Gunneridae</taxon>
        <taxon>Pentapetalae</taxon>
        <taxon>rosids</taxon>
        <taxon>malvids</taxon>
        <taxon>Brassicales</taxon>
        <taxon>Brassicaceae</taxon>
        <taxon>Coluteocarpeae</taxon>
        <taxon>Microthlaspi</taxon>
    </lineage>
</organism>
<dbReference type="AlphaFoldDB" id="A0A6D2KPV5"/>
<evidence type="ECO:0000313" key="2">
    <source>
        <dbReference type="EMBL" id="CAA7049533.1"/>
    </source>
</evidence>
<evidence type="ECO:0000313" key="3">
    <source>
        <dbReference type="Proteomes" id="UP000467841"/>
    </source>
</evidence>
<comment type="caution">
    <text evidence="2">The sequence shown here is derived from an EMBL/GenBank/DDBJ whole genome shotgun (WGS) entry which is preliminary data.</text>
</comment>
<accession>A0A6D2KPV5</accession>
<proteinExistence type="predicted"/>
<sequence length="391" mass="42816">MDQQEEKAGKTEPKGARSSPTDRSTHHMITHSIDSPPVLPTRSIPCKGSSSIDPMQSDEARSIPFCLSRSINPGQMISQPFDLLGANRLDRTTANRIEPKSTPELFRPIFSHYNVYEDFSNSAGSSASNFVPASVIPPETIIRWIKFLHSQDIVLSDWALEKLVSSGAAWVQAELLSHSSESSPARPNPPPKPPDPPDLWPFLLFVSSLAHLHALSHPPPPPPPPTSLCVLPLPYPKHKSIVLVLVFSGTELEVAGCHGCFKSHFSGDNPPPTASTISGFPVTIRRTVSSLSARPTSKIQHRGSPAFMSHWPLSTTPLFLYRLCSHVRRISVDHPPPSSLSVMGRTRSFMLLGFGNPIRLAITVAVSVRQSCASGQRSFNILNSYTEAFYQ</sequence>
<gene>
    <name evidence="2" type="ORF">MERR_LOCUS36768</name>
</gene>
<dbReference type="EMBL" id="CACVBM020001418">
    <property type="protein sequence ID" value="CAA7049533.1"/>
    <property type="molecule type" value="Genomic_DNA"/>
</dbReference>
<protein>
    <submittedName>
        <fullName evidence="2">Uncharacterized protein</fullName>
    </submittedName>
</protein>
<feature type="region of interest" description="Disordered" evidence="1">
    <location>
        <begin position="1"/>
        <end position="40"/>
    </location>
</feature>
<feature type="compositionally biased region" description="Basic and acidic residues" evidence="1">
    <location>
        <begin position="1"/>
        <end position="15"/>
    </location>
</feature>
<reference evidence="2" key="1">
    <citation type="submission" date="2020-01" db="EMBL/GenBank/DDBJ databases">
        <authorList>
            <person name="Mishra B."/>
        </authorList>
    </citation>
    <scope>NUCLEOTIDE SEQUENCE [LARGE SCALE GENOMIC DNA]</scope>
</reference>
<keyword evidence="3" id="KW-1185">Reference proteome</keyword>
<evidence type="ECO:0000256" key="1">
    <source>
        <dbReference type="SAM" id="MobiDB-lite"/>
    </source>
</evidence>
<name>A0A6D2KPV5_9BRAS</name>